<keyword evidence="7 13" id="KW-1133">Transmembrane helix</keyword>
<evidence type="ECO:0000256" key="12">
    <source>
        <dbReference type="ARBA" id="ARBA00032887"/>
    </source>
</evidence>
<dbReference type="Gene3D" id="1.20.20.10">
    <property type="entry name" value="F1F0 ATP synthase subunit C"/>
    <property type="match status" value="1"/>
</dbReference>
<feature type="transmembrane region" description="Helical" evidence="13">
    <location>
        <begin position="46"/>
        <end position="70"/>
    </location>
</feature>
<dbReference type="Proteomes" id="UP000714915">
    <property type="component" value="Unassembled WGS sequence"/>
</dbReference>
<comment type="subcellular location">
    <subcellularLocation>
        <location evidence="1">Membrane</location>
        <topology evidence="1">Multi-pass membrane protein</topology>
    </subcellularLocation>
</comment>
<dbReference type="PROSITE" id="PS00605">
    <property type="entry name" value="ATPASE_C"/>
    <property type="match status" value="1"/>
</dbReference>
<dbReference type="GO" id="GO:0015078">
    <property type="term" value="F:proton transmembrane transporter activity"/>
    <property type="evidence" value="ECO:0007669"/>
    <property type="project" value="InterPro"/>
</dbReference>
<evidence type="ECO:0000256" key="10">
    <source>
        <dbReference type="ARBA" id="ARBA00023136"/>
    </source>
</evidence>
<feature type="domain" description="V-ATPase proteolipid subunit C-like" evidence="14">
    <location>
        <begin position="12"/>
        <end position="70"/>
    </location>
</feature>
<protein>
    <recommendedName>
        <fullName evidence="11">ATP synthase F(0) sector subunit c</fullName>
    </recommendedName>
    <alternativeName>
        <fullName evidence="12">F-type ATPase subunit c</fullName>
    </alternativeName>
</protein>
<sequence>MSPEAAQAIAKGMMILSMMGSAIGEALVISSAFRAIGRNPKLEETLFSKVIIAVALVESTAIYAFVAFFLT</sequence>
<evidence type="ECO:0000256" key="6">
    <source>
        <dbReference type="ARBA" id="ARBA00022781"/>
    </source>
</evidence>
<evidence type="ECO:0000313" key="16">
    <source>
        <dbReference type="Proteomes" id="UP000714915"/>
    </source>
</evidence>
<organism evidence="15 16">
    <name type="scientific">Candidatus Dojkabacteria bacterium</name>
    <dbReference type="NCBI Taxonomy" id="2099670"/>
    <lineage>
        <taxon>Bacteria</taxon>
        <taxon>Candidatus Dojkabacteria</taxon>
    </lineage>
</organism>
<keyword evidence="3" id="KW-0813">Transport</keyword>
<name>A0A955L9L7_9BACT</name>
<dbReference type="InterPro" id="IPR038662">
    <property type="entry name" value="ATP_synth_F0_csu_sf"/>
</dbReference>
<evidence type="ECO:0000256" key="11">
    <source>
        <dbReference type="ARBA" id="ARBA00032200"/>
    </source>
</evidence>
<keyword evidence="10 13" id="KW-0472">Membrane</keyword>
<evidence type="ECO:0000256" key="4">
    <source>
        <dbReference type="ARBA" id="ARBA00022547"/>
    </source>
</evidence>
<keyword evidence="8" id="KW-0406">Ion transport</keyword>
<keyword evidence="6" id="KW-0375">Hydrogen ion transport</keyword>
<dbReference type="EMBL" id="JAGQLF010000008">
    <property type="protein sequence ID" value="MCA9386614.1"/>
    <property type="molecule type" value="Genomic_DNA"/>
</dbReference>
<reference evidence="15" key="2">
    <citation type="journal article" date="2021" name="Microbiome">
        <title>Successional dynamics and alternative stable states in a saline activated sludge microbial community over 9 years.</title>
        <authorList>
            <person name="Wang Y."/>
            <person name="Ye J."/>
            <person name="Ju F."/>
            <person name="Liu L."/>
            <person name="Boyd J.A."/>
            <person name="Deng Y."/>
            <person name="Parks D.H."/>
            <person name="Jiang X."/>
            <person name="Yin X."/>
            <person name="Woodcroft B.J."/>
            <person name="Tyson G.W."/>
            <person name="Hugenholtz P."/>
            <person name="Polz M.F."/>
            <person name="Zhang T."/>
        </authorList>
    </citation>
    <scope>NUCLEOTIDE SEQUENCE</scope>
    <source>
        <strain evidence="15">HKST-UBA09</strain>
    </source>
</reference>
<evidence type="ECO:0000256" key="1">
    <source>
        <dbReference type="ARBA" id="ARBA00004141"/>
    </source>
</evidence>
<evidence type="ECO:0000256" key="9">
    <source>
        <dbReference type="ARBA" id="ARBA00023121"/>
    </source>
</evidence>
<dbReference type="InterPro" id="IPR002379">
    <property type="entry name" value="ATPase_proteolipid_c-like_dom"/>
</dbReference>
<evidence type="ECO:0000313" key="15">
    <source>
        <dbReference type="EMBL" id="MCA9386614.1"/>
    </source>
</evidence>
<reference evidence="15" key="1">
    <citation type="submission" date="2020-04" db="EMBL/GenBank/DDBJ databases">
        <authorList>
            <person name="Zhang T."/>
        </authorList>
    </citation>
    <scope>NUCLEOTIDE SEQUENCE</scope>
    <source>
        <strain evidence="15">HKST-UBA09</strain>
    </source>
</reference>
<comment type="caution">
    <text evidence="15">The sequence shown here is derived from an EMBL/GenBank/DDBJ whole genome shotgun (WGS) entry which is preliminary data.</text>
</comment>
<keyword evidence="4" id="KW-0138">CF(0)</keyword>
<dbReference type="InterPro" id="IPR000454">
    <property type="entry name" value="ATP_synth_F0_csu"/>
</dbReference>
<dbReference type="GO" id="GO:0033177">
    <property type="term" value="C:proton-transporting two-sector ATPase complex, proton-transporting domain"/>
    <property type="evidence" value="ECO:0007669"/>
    <property type="project" value="InterPro"/>
</dbReference>
<gene>
    <name evidence="15" type="ORF">KC669_01125</name>
</gene>
<dbReference type="Pfam" id="PF00137">
    <property type="entry name" value="ATP-synt_C"/>
    <property type="match status" value="1"/>
</dbReference>
<dbReference type="GO" id="GO:0008289">
    <property type="term" value="F:lipid binding"/>
    <property type="evidence" value="ECO:0007669"/>
    <property type="project" value="UniProtKB-KW"/>
</dbReference>
<feature type="transmembrane region" description="Helical" evidence="13">
    <location>
        <begin position="12"/>
        <end position="34"/>
    </location>
</feature>
<evidence type="ECO:0000256" key="8">
    <source>
        <dbReference type="ARBA" id="ARBA00023065"/>
    </source>
</evidence>
<keyword evidence="5 13" id="KW-0812">Transmembrane</keyword>
<evidence type="ECO:0000256" key="2">
    <source>
        <dbReference type="ARBA" id="ARBA00006704"/>
    </source>
</evidence>
<evidence type="ECO:0000256" key="7">
    <source>
        <dbReference type="ARBA" id="ARBA00022989"/>
    </source>
</evidence>
<proteinExistence type="inferred from homology"/>
<accession>A0A955L9L7</accession>
<dbReference type="InterPro" id="IPR020537">
    <property type="entry name" value="ATP_synth_F0_csu_DDCD_BS"/>
</dbReference>
<dbReference type="InterPro" id="IPR035921">
    <property type="entry name" value="F/V-ATP_Csub_sf"/>
</dbReference>
<evidence type="ECO:0000256" key="5">
    <source>
        <dbReference type="ARBA" id="ARBA00022692"/>
    </source>
</evidence>
<evidence type="ECO:0000256" key="13">
    <source>
        <dbReference type="SAM" id="Phobius"/>
    </source>
</evidence>
<dbReference type="CDD" id="cd18121">
    <property type="entry name" value="ATP-synt_Fo_c"/>
    <property type="match status" value="1"/>
</dbReference>
<evidence type="ECO:0000259" key="14">
    <source>
        <dbReference type="Pfam" id="PF00137"/>
    </source>
</evidence>
<dbReference type="AlphaFoldDB" id="A0A955L9L7"/>
<evidence type="ECO:0000256" key="3">
    <source>
        <dbReference type="ARBA" id="ARBA00022448"/>
    </source>
</evidence>
<keyword evidence="9" id="KW-0446">Lipid-binding</keyword>
<dbReference type="GO" id="GO:0045259">
    <property type="term" value="C:proton-transporting ATP synthase complex"/>
    <property type="evidence" value="ECO:0007669"/>
    <property type="project" value="UniProtKB-KW"/>
</dbReference>
<comment type="similarity">
    <text evidence="2">Belongs to the ATPase C chain family.</text>
</comment>
<dbReference type="GO" id="GO:0015986">
    <property type="term" value="P:proton motive force-driven ATP synthesis"/>
    <property type="evidence" value="ECO:0007669"/>
    <property type="project" value="InterPro"/>
</dbReference>
<dbReference type="PRINTS" id="PR00124">
    <property type="entry name" value="ATPASEC"/>
</dbReference>
<dbReference type="SUPFAM" id="SSF81333">
    <property type="entry name" value="F1F0 ATP synthase subunit C"/>
    <property type="match status" value="1"/>
</dbReference>